<reference evidence="1" key="1">
    <citation type="submission" date="2015-07" db="EMBL/GenBank/DDBJ databases">
        <title>MeaNS - Measles Nucleotide Surveillance Program.</title>
        <authorList>
            <person name="Tran T."/>
            <person name="Druce J."/>
        </authorList>
    </citation>
    <scope>NUCLEOTIDE SEQUENCE</scope>
    <source>
        <strain evidence="1">UCB-OBI-ISO-001</strain>
        <tissue evidence="1">Gonad</tissue>
    </source>
</reference>
<protein>
    <recommendedName>
        <fullName evidence="2">Endonuclease/exonuclease/phosphatase domain-containing protein</fullName>
    </recommendedName>
</protein>
<dbReference type="EMBL" id="KQ416513">
    <property type="protein sequence ID" value="KOF96654.1"/>
    <property type="molecule type" value="Genomic_DNA"/>
</dbReference>
<name>A0A0L8I5N8_OCTBM</name>
<organism evidence="1">
    <name type="scientific">Octopus bimaculoides</name>
    <name type="common">California two-spotted octopus</name>
    <dbReference type="NCBI Taxonomy" id="37653"/>
    <lineage>
        <taxon>Eukaryota</taxon>
        <taxon>Metazoa</taxon>
        <taxon>Spiralia</taxon>
        <taxon>Lophotrochozoa</taxon>
        <taxon>Mollusca</taxon>
        <taxon>Cephalopoda</taxon>
        <taxon>Coleoidea</taxon>
        <taxon>Octopodiformes</taxon>
        <taxon>Octopoda</taxon>
        <taxon>Incirrata</taxon>
        <taxon>Octopodidae</taxon>
        <taxon>Octopus</taxon>
    </lineage>
</organism>
<evidence type="ECO:0000313" key="1">
    <source>
        <dbReference type="EMBL" id="KOF96654.1"/>
    </source>
</evidence>
<dbReference type="AlphaFoldDB" id="A0A0L8I5N8"/>
<dbReference type="SUPFAM" id="SSF56219">
    <property type="entry name" value="DNase I-like"/>
    <property type="match status" value="1"/>
</dbReference>
<dbReference type="OrthoDB" id="10030815at2759"/>
<proteinExistence type="predicted"/>
<dbReference type="Gene3D" id="3.60.10.10">
    <property type="entry name" value="Endonuclease/exonuclease/phosphatase"/>
    <property type="match status" value="1"/>
</dbReference>
<dbReference type="STRING" id="37653.A0A0L8I5N8"/>
<gene>
    <name evidence="1" type="ORF">OCBIM_22034117mg</name>
</gene>
<evidence type="ECO:0008006" key="2">
    <source>
        <dbReference type="Google" id="ProtNLM"/>
    </source>
</evidence>
<accession>A0A0L8I5N8</accession>
<dbReference type="InterPro" id="IPR036691">
    <property type="entry name" value="Endo/exonu/phosph_ase_sf"/>
</dbReference>
<sequence length="176" mass="20176">MHQYHLTLLGMCEVSWNFFGEIKLETGKTLLYSGKGNEEDQHEAGVALLKGTARSLMEWEPVSDRIITARFEYGFQQVSIIMCYASTNNAQENTKELLYSQLQTVVDRIPRTDMLILMGDMNAKVGKQQTENLMDHIVVRQWWRSSLQDVRTKRGADSGSNHYLVIAKLKVHPRSL</sequence>